<dbReference type="PANTHER" id="PTHR43581">
    <property type="entry name" value="ATP/GTP PHOSPHATASE"/>
    <property type="match status" value="1"/>
</dbReference>
<protein>
    <submittedName>
        <fullName evidence="2">AAA family ATPase</fullName>
    </submittedName>
</protein>
<organism evidence="2 3">
    <name type="scientific">Latilactobacillus curvatus</name>
    <name type="common">Lactobacillus curvatus</name>
    <dbReference type="NCBI Taxonomy" id="28038"/>
    <lineage>
        <taxon>Bacteria</taxon>
        <taxon>Bacillati</taxon>
        <taxon>Bacillota</taxon>
        <taxon>Bacilli</taxon>
        <taxon>Lactobacillales</taxon>
        <taxon>Lactobacillaceae</taxon>
        <taxon>Latilactobacillus</taxon>
    </lineage>
</organism>
<dbReference type="InterPro" id="IPR027417">
    <property type="entry name" value="P-loop_NTPase"/>
</dbReference>
<geneLocation type="plasmid" evidence="2 3">
    <name>p1_CACC879</name>
</geneLocation>
<reference evidence="2" key="1">
    <citation type="submission" date="2023-02" db="EMBL/GenBank/DDBJ databases">
        <title>Complete genome sequence of Lactobacillus curvatus CACC879 isolated from Pig feces.</title>
        <authorList>
            <person name="Park S."/>
            <person name="Park M.A."/>
            <person name="Kim D.-H."/>
            <person name="Kim Y."/>
        </authorList>
    </citation>
    <scope>NUCLEOTIDE SEQUENCE</scope>
    <source>
        <strain evidence="2">Curvatus</strain>
        <plasmid evidence="2">p1_CACC879</plasmid>
    </source>
</reference>
<dbReference type="RefSeq" id="WP_254670728.1">
    <property type="nucleotide sequence ID" value="NZ_CP123581.1"/>
</dbReference>
<dbReference type="Proteomes" id="UP001215533">
    <property type="component" value="Plasmid p1_CACC879"/>
</dbReference>
<dbReference type="SUPFAM" id="SSF52540">
    <property type="entry name" value="P-loop containing nucleoside triphosphate hydrolases"/>
    <property type="match status" value="1"/>
</dbReference>
<name>A0AAJ5USH5_LATCU</name>
<dbReference type="AlphaFoldDB" id="A0AAJ5USH5"/>
<sequence>MIDEPEIYLHPKAQDKLMDSLRKLTPNNQVFITTHSPYILRHFRNEIDNVDIIKNDLSKKVSTMEQLYFKNPSMSEVTYKAFGVPTQDLHQHLFTTLQLKWIENTDGKHTLNAFDKYLNSYYGVPCDVAFVPRINGEWKQKEFRTLPYVVRNEIDHPEVLEDKMNDLSDENLKESIDCLFNILKCDLLKDNEESA</sequence>
<feature type="domain" description="Endonuclease GajA/Old nuclease/RecF-like AAA" evidence="1">
    <location>
        <begin position="1"/>
        <end position="39"/>
    </location>
</feature>
<dbReference type="InterPro" id="IPR051396">
    <property type="entry name" value="Bact_Antivir_Def_Nuclease"/>
</dbReference>
<proteinExistence type="predicted"/>
<dbReference type="Gene3D" id="3.40.50.300">
    <property type="entry name" value="P-loop containing nucleotide triphosphate hydrolases"/>
    <property type="match status" value="1"/>
</dbReference>
<evidence type="ECO:0000313" key="3">
    <source>
        <dbReference type="Proteomes" id="UP001215533"/>
    </source>
</evidence>
<evidence type="ECO:0000313" key="2">
    <source>
        <dbReference type="EMBL" id="WDC92772.1"/>
    </source>
</evidence>
<dbReference type="PANTHER" id="PTHR43581:SF2">
    <property type="entry name" value="EXCINUCLEASE ATPASE SUBUNIT"/>
    <property type="match status" value="1"/>
</dbReference>
<gene>
    <name evidence="2" type="ORF">PSR33_09385</name>
</gene>
<evidence type="ECO:0000259" key="1">
    <source>
        <dbReference type="Pfam" id="PF13175"/>
    </source>
</evidence>
<dbReference type="InterPro" id="IPR041685">
    <property type="entry name" value="AAA_GajA/Old/RecF-like"/>
</dbReference>
<dbReference type="Pfam" id="PF13175">
    <property type="entry name" value="AAA_15"/>
    <property type="match status" value="1"/>
</dbReference>
<dbReference type="EMBL" id="CP117684">
    <property type="protein sequence ID" value="WDC92772.1"/>
    <property type="molecule type" value="Genomic_DNA"/>
</dbReference>
<keyword evidence="2" id="KW-0614">Plasmid</keyword>
<accession>A0AAJ5USH5</accession>